<comment type="similarity">
    <text evidence="1">Belongs to the TPP enzyme family.</text>
</comment>
<evidence type="ECO:0000256" key="2">
    <source>
        <dbReference type="ARBA" id="ARBA00022723"/>
    </source>
</evidence>
<sequence length="636" mass="68577">MYDTVWEEMSRRMETNDVLCVDVGDVTLWASLSACLTKGQRTLSSERLGTMGYGLCAGIVASLIRAGDGRAVVVIGDGGVQMSINELGTAQHLFANLNKDHGLILVILDNAKLGRVAFGFALGCDLGPSPDFAAIGKAYGGNGVKANTGGRPVASAADLTGAMDEAFKSTGIFILHVLIDPLLKADMATFQDKSITMMDRMGAVASGQTQPFASTLRVKISRSRNRSNERAGVYIARSRELSIRRQLNNFPLAATIVAIVQLQDTGGSSSRPQHACSFSTQCVMGEVVCSSQQTQRPSAADFIFVGERGLELVHPGDYSDYSASLNQAEADALCEISFDDDAFSAPVADCVLGVCTCSETWNPLAATEFQIVLQSPQRDKGVVLMAVWHSEDAEDAVRNIWEKLEVSEQLAVKGSDAYRSVRARVRALAEVEKSHYHVLAFLKLLVSNDYIRRAPADEALVQEIGKLALDLRVKECDSCPICLEAIAAEDAVMRCSGAGGGLHQLHHYFHAECLREWIRTASNPKCPMCRSNLQLNGARLECFLEGTATLSDDERTYLQALLDGASARQDWSDMNFIERTGYAGSLAASAAAGFAQVFFVRSGYWASGGLAPRTDLRLAQLAGAGAAVAFRIWRGR</sequence>
<dbReference type="SUPFAM" id="SSF52518">
    <property type="entry name" value="Thiamin diphosphate-binding fold (THDP-binding)"/>
    <property type="match status" value="1"/>
</dbReference>
<dbReference type="InterPro" id="IPR011016">
    <property type="entry name" value="Znf_RING-CH"/>
</dbReference>
<dbReference type="SMART" id="SM00744">
    <property type="entry name" value="RINGv"/>
    <property type="match status" value="1"/>
</dbReference>
<dbReference type="AlphaFoldDB" id="A0A1Q9DM42"/>
<dbReference type="Pfam" id="PF02775">
    <property type="entry name" value="TPP_enzyme_C"/>
    <property type="match status" value="1"/>
</dbReference>
<dbReference type="SUPFAM" id="SSF57850">
    <property type="entry name" value="RING/U-box"/>
    <property type="match status" value="1"/>
</dbReference>
<organism evidence="7 8">
    <name type="scientific">Symbiodinium microadriaticum</name>
    <name type="common">Dinoflagellate</name>
    <name type="synonym">Zooxanthella microadriatica</name>
    <dbReference type="NCBI Taxonomy" id="2951"/>
    <lineage>
        <taxon>Eukaryota</taxon>
        <taxon>Sar</taxon>
        <taxon>Alveolata</taxon>
        <taxon>Dinophyceae</taxon>
        <taxon>Suessiales</taxon>
        <taxon>Symbiodiniaceae</taxon>
        <taxon>Symbiodinium</taxon>
    </lineage>
</organism>
<dbReference type="InterPro" id="IPR001841">
    <property type="entry name" value="Znf_RING"/>
</dbReference>
<dbReference type="GO" id="GO:0005948">
    <property type="term" value="C:acetolactate synthase complex"/>
    <property type="evidence" value="ECO:0007669"/>
    <property type="project" value="TreeGrafter"/>
</dbReference>
<dbReference type="InterPro" id="IPR045229">
    <property type="entry name" value="TPP_enz"/>
</dbReference>
<dbReference type="GO" id="GO:0005739">
    <property type="term" value="C:mitochondrion"/>
    <property type="evidence" value="ECO:0007669"/>
    <property type="project" value="TreeGrafter"/>
</dbReference>
<proteinExistence type="inferred from homology"/>
<dbReference type="GO" id="GO:0030976">
    <property type="term" value="F:thiamine pyrophosphate binding"/>
    <property type="evidence" value="ECO:0007669"/>
    <property type="project" value="InterPro"/>
</dbReference>
<dbReference type="InterPro" id="IPR013083">
    <property type="entry name" value="Znf_RING/FYVE/PHD"/>
</dbReference>
<dbReference type="PROSITE" id="PS50089">
    <property type="entry name" value="ZF_RING_2"/>
    <property type="match status" value="1"/>
</dbReference>
<evidence type="ECO:0000313" key="8">
    <source>
        <dbReference type="Proteomes" id="UP000186817"/>
    </source>
</evidence>
<dbReference type="PANTHER" id="PTHR18968:SF13">
    <property type="entry name" value="ACETOLACTATE SYNTHASE CATALYTIC SUBUNIT, MITOCHONDRIAL"/>
    <property type="match status" value="1"/>
</dbReference>
<protein>
    <submittedName>
        <fullName evidence="7">Acetolactate synthase isozyme 2 large subunit</fullName>
    </submittedName>
</protein>
<keyword evidence="2" id="KW-0479">Metal-binding</keyword>
<dbReference type="PANTHER" id="PTHR18968">
    <property type="entry name" value="THIAMINE PYROPHOSPHATE ENZYMES"/>
    <property type="match status" value="1"/>
</dbReference>
<dbReference type="GO" id="GO:0050660">
    <property type="term" value="F:flavin adenine dinucleotide binding"/>
    <property type="evidence" value="ECO:0007669"/>
    <property type="project" value="TreeGrafter"/>
</dbReference>
<dbReference type="GO" id="GO:0009097">
    <property type="term" value="P:isoleucine biosynthetic process"/>
    <property type="evidence" value="ECO:0007669"/>
    <property type="project" value="TreeGrafter"/>
</dbReference>
<name>A0A1Q9DM42_SYMMI</name>
<evidence type="ECO:0000313" key="7">
    <source>
        <dbReference type="EMBL" id="OLP96242.1"/>
    </source>
</evidence>
<dbReference type="InterPro" id="IPR011766">
    <property type="entry name" value="TPP_enzyme_TPP-bd"/>
</dbReference>
<dbReference type="Gene3D" id="3.30.40.10">
    <property type="entry name" value="Zinc/RING finger domain, C3HC4 (zinc finger)"/>
    <property type="match status" value="1"/>
</dbReference>
<dbReference type="InterPro" id="IPR029061">
    <property type="entry name" value="THDP-binding"/>
</dbReference>
<keyword evidence="4" id="KW-0862">Zinc</keyword>
<dbReference type="GO" id="GO:0008270">
    <property type="term" value="F:zinc ion binding"/>
    <property type="evidence" value="ECO:0007669"/>
    <property type="project" value="UniProtKB-KW"/>
</dbReference>
<evidence type="ECO:0000256" key="5">
    <source>
        <dbReference type="PROSITE-ProRule" id="PRU00175"/>
    </source>
</evidence>
<feature type="domain" description="RING-type" evidence="6">
    <location>
        <begin position="479"/>
        <end position="530"/>
    </location>
</feature>
<dbReference type="CDD" id="cd16448">
    <property type="entry name" value="RING-H2"/>
    <property type="match status" value="1"/>
</dbReference>
<gene>
    <name evidence="7" type="primary">ilvG</name>
    <name evidence="7" type="ORF">AK812_SmicGene21520</name>
</gene>
<reference evidence="7 8" key="1">
    <citation type="submission" date="2016-02" db="EMBL/GenBank/DDBJ databases">
        <title>Genome analysis of coral dinoflagellate symbionts highlights evolutionary adaptations to a symbiotic lifestyle.</title>
        <authorList>
            <person name="Aranda M."/>
            <person name="Li Y."/>
            <person name="Liew Y.J."/>
            <person name="Baumgarten S."/>
            <person name="Simakov O."/>
            <person name="Wilson M."/>
            <person name="Piel J."/>
            <person name="Ashoor H."/>
            <person name="Bougouffa S."/>
            <person name="Bajic V.B."/>
            <person name="Ryu T."/>
            <person name="Ravasi T."/>
            <person name="Bayer T."/>
            <person name="Micklem G."/>
            <person name="Kim H."/>
            <person name="Bhak J."/>
            <person name="Lajeunesse T.C."/>
            <person name="Voolstra C.R."/>
        </authorList>
    </citation>
    <scope>NUCLEOTIDE SEQUENCE [LARGE SCALE GENOMIC DNA]</scope>
    <source>
        <strain evidence="7 8">CCMP2467</strain>
    </source>
</reference>
<dbReference type="Gene3D" id="3.40.50.970">
    <property type="match status" value="1"/>
</dbReference>
<evidence type="ECO:0000256" key="3">
    <source>
        <dbReference type="ARBA" id="ARBA00022771"/>
    </source>
</evidence>
<dbReference type="Proteomes" id="UP000186817">
    <property type="component" value="Unassembled WGS sequence"/>
</dbReference>
<evidence type="ECO:0000259" key="6">
    <source>
        <dbReference type="PROSITE" id="PS50089"/>
    </source>
</evidence>
<keyword evidence="3 5" id="KW-0863">Zinc-finger</keyword>
<evidence type="ECO:0000256" key="1">
    <source>
        <dbReference type="ARBA" id="ARBA00007812"/>
    </source>
</evidence>
<dbReference type="EMBL" id="LSRX01000474">
    <property type="protein sequence ID" value="OLP96242.1"/>
    <property type="molecule type" value="Genomic_DNA"/>
</dbReference>
<evidence type="ECO:0000256" key="4">
    <source>
        <dbReference type="ARBA" id="ARBA00022833"/>
    </source>
</evidence>
<dbReference type="GO" id="GO:0009099">
    <property type="term" value="P:L-valine biosynthetic process"/>
    <property type="evidence" value="ECO:0007669"/>
    <property type="project" value="TreeGrafter"/>
</dbReference>
<comment type="caution">
    <text evidence="7">The sequence shown here is derived from an EMBL/GenBank/DDBJ whole genome shotgun (WGS) entry which is preliminary data.</text>
</comment>
<dbReference type="OrthoDB" id="424775at2759"/>
<keyword evidence="8" id="KW-1185">Reference proteome</keyword>
<accession>A0A1Q9DM42</accession>
<dbReference type="Pfam" id="PF13639">
    <property type="entry name" value="zf-RING_2"/>
    <property type="match status" value="1"/>
</dbReference>
<dbReference type="GO" id="GO:0003984">
    <property type="term" value="F:acetolactate synthase activity"/>
    <property type="evidence" value="ECO:0007669"/>
    <property type="project" value="TreeGrafter"/>
</dbReference>